<feature type="region of interest" description="Disordered" evidence="1">
    <location>
        <begin position="46"/>
        <end position="76"/>
    </location>
</feature>
<sequence length="76" mass="8307">MMYVNIFKTAALPLTAVTTLAVSATAQGGPDPSERQPLRAFKEAHAQTVTKTQTNIQSRNGQQARISPALVERRDR</sequence>
<organism evidence="3 4">
    <name type="scientific">Roseovarius albus</name>
    <dbReference type="NCBI Taxonomy" id="1247867"/>
    <lineage>
        <taxon>Bacteria</taxon>
        <taxon>Pseudomonadati</taxon>
        <taxon>Pseudomonadota</taxon>
        <taxon>Alphaproteobacteria</taxon>
        <taxon>Rhodobacterales</taxon>
        <taxon>Roseobacteraceae</taxon>
        <taxon>Roseovarius</taxon>
    </lineage>
</organism>
<keyword evidence="4" id="KW-1185">Reference proteome</keyword>
<evidence type="ECO:0000313" key="4">
    <source>
        <dbReference type="Proteomes" id="UP000193061"/>
    </source>
</evidence>
<evidence type="ECO:0000256" key="2">
    <source>
        <dbReference type="SAM" id="SignalP"/>
    </source>
</evidence>
<keyword evidence="2" id="KW-0732">Signal</keyword>
<dbReference type="EMBL" id="FWFX01000002">
    <property type="protein sequence ID" value="SLN21726.1"/>
    <property type="molecule type" value="Genomic_DNA"/>
</dbReference>
<protein>
    <submittedName>
        <fullName evidence="3">Uncharacterized protein</fullName>
    </submittedName>
</protein>
<dbReference type="RefSeq" id="WP_143534354.1">
    <property type="nucleotide sequence ID" value="NZ_FWFX01000002.1"/>
</dbReference>
<gene>
    <name evidence="3" type="ORF">ROA7450_00788</name>
</gene>
<reference evidence="3 4" key="1">
    <citation type="submission" date="2017-03" db="EMBL/GenBank/DDBJ databases">
        <authorList>
            <person name="Afonso C.L."/>
            <person name="Miller P.J."/>
            <person name="Scott M.A."/>
            <person name="Spackman E."/>
            <person name="Goraichik I."/>
            <person name="Dimitrov K.M."/>
            <person name="Suarez D.L."/>
            <person name="Swayne D.E."/>
        </authorList>
    </citation>
    <scope>NUCLEOTIDE SEQUENCE [LARGE SCALE GENOMIC DNA]</scope>
    <source>
        <strain evidence="3 4">CECT 7450</strain>
    </source>
</reference>
<feature type="chain" id="PRO_5013298878" evidence="2">
    <location>
        <begin position="27"/>
        <end position="76"/>
    </location>
</feature>
<dbReference type="AlphaFoldDB" id="A0A1X6YHD6"/>
<evidence type="ECO:0000313" key="3">
    <source>
        <dbReference type="EMBL" id="SLN21726.1"/>
    </source>
</evidence>
<evidence type="ECO:0000256" key="1">
    <source>
        <dbReference type="SAM" id="MobiDB-lite"/>
    </source>
</evidence>
<accession>A0A1X6YHD6</accession>
<name>A0A1X6YHD6_9RHOB</name>
<feature type="signal peptide" evidence="2">
    <location>
        <begin position="1"/>
        <end position="26"/>
    </location>
</feature>
<proteinExistence type="predicted"/>
<dbReference type="Proteomes" id="UP000193061">
    <property type="component" value="Unassembled WGS sequence"/>
</dbReference>
<feature type="compositionally biased region" description="Polar residues" evidence="1">
    <location>
        <begin position="47"/>
        <end position="65"/>
    </location>
</feature>
<dbReference type="OrthoDB" id="9876172at2"/>